<dbReference type="EMBL" id="JBHTEK010000001">
    <property type="protein sequence ID" value="MFC7667871.1"/>
    <property type="molecule type" value="Genomic_DNA"/>
</dbReference>
<name>A0ABW2U727_9BACT</name>
<keyword evidence="3" id="KW-1185">Reference proteome</keyword>
<keyword evidence="1" id="KW-0812">Transmembrane</keyword>
<comment type="caution">
    <text evidence="2">The sequence shown here is derived from an EMBL/GenBank/DDBJ whole genome shotgun (WGS) entry which is preliminary data.</text>
</comment>
<dbReference type="InterPro" id="IPR009732">
    <property type="entry name" value="DUF1304"/>
</dbReference>
<organism evidence="2 3">
    <name type="scientific">Hymenobacter humi</name>
    <dbReference type="NCBI Taxonomy" id="1411620"/>
    <lineage>
        <taxon>Bacteria</taxon>
        <taxon>Pseudomonadati</taxon>
        <taxon>Bacteroidota</taxon>
        <taxon>Cytophagia</taxon>
        <taxon>Cytophagales</taxon>
        <taxon>Hymenobacteraceae</taxon>
        <taxon>Hymenobacter</taxon>
    </lineage>
</organism>
<keyword evidence="1" id="KW-1133">Transmembrane helix</keyword>
<dbReference type="Pfam" id="PF06993">
    <property type="entry name" value="DUF1304"/>
    <property type="match status" value="1"/>
</dbReference>
<feature type="transmembrane region" description="Helical" evidence="1">
    <location>
        <begin position="75"/>
        <end position="95"/>
    </location>
</feature>
<evidence type="ECO:0000256" key="1">
    <source>
        <dbReference type="SAM" id="Phobius"/>
    </source>
</evidence>
<feature type="transmembrane region" description="Helical" evidence="1">
    <location>
        <begin position="6"/>
        <end position="27"/>
    </location>
</feature>
<accession>A0ABW2U727</accession>
<dbReference type="RefSeq" id="WP_380205982.1">
    <property type="nucleotide sequence ID" value="NZ_JBHTEK010000001.1"/>
</dbReference>
<sequence length="139" mass="15186">MHLLSQALIGLVALIHLYILWLEMFAWTTRGPKTFRSLRPELFEPTKVLAANQGLYNGFLVAGLVWSLLIKDPVWHFNVAVFFLACVVVAGLYGAFTAGPRILLVQSVPALLALAALQLAQAEAAGRLPVITQKIQGVH</sequence>
<dbReference type="Proteomes" id="UP001596513">
    <property type="component" value="Unassembled WGS sequence"/>
</dbReference>
<evidence type="ECO:0000313" key="3">
    <source>
        <dbReference type="Proteomes" id="UP001596513"/>
    </source>
</evidence>
<evidence type="ECO:0000313" key="2">
    <source>
        <dbReference type="EMBL" id="MFC7667871.1"/>
    </source>
</evidence>
<keyword evidence="1" id="KW-0472">Membrane</keyword>
<reference evidence="3" key="1">
    <citation type="journal article" date="2019" name="Int. J. Syst. Evol. Microbiol.">
        <title>The Global Catalogue of Microorganisms (GCM) 10K type strain sequencing project: providing services to taxonomists for standard genome sequencing and annotation.</title>
        <authorList>
            <consortium name="The Broad Institute Genomics Platform"/>
            <consortium name="The Broad Institute Genome Sequencing Center for Infectious Disease"/>
            <person name="Wu L."/>
            <person name="Ma J."/>
        </authorList>
    </citation>
    <scope>NUCLEOTIDE SEQUENCE [LARGE SCALE GENOMIC DNA]</scope>
    <source>
        <strain evidence="3">JCM 19635</strain>
    </source>
</reference>
<protein>
    <submittedName>
        <fullName evidence="2">DUF1304 domain-containing protein</fullName>
    </submittedName>
</protein>
<gene>
    <name evidence="2" type="ORF">ACFQT0_11080</name>
</gene>
<feature type="transmembrane region" description="Helical" evidence="1">
    <location>
        <begin position="48"/>
        <end position="69"/>
    </location>
</feature>
<dbReference type="PANTHER" id="PTHR38446:SF1">
    <property type="entry name" value="BLL0914 PROTEIN"/>
    <property type="match status" value="1"/>
</dbReference>
<proteinExistence type="predicted"/>
<dbReference type="PANTHER" id="PTHR38446">
    <property type="entry name" value="BLL0914 PROTEIN"/>
    <property type="match status" value="1"/>
</dbReference>